<protein>
    <submittedName>
        <fullName evidence="3">Longitudinals lacking protein, isoform G</fullName>
    </submittedName>
</protein>
<keyword evidence="1" id="KW-0862">Zinc</keyword>
<evidence type="ECO:0000313" key="3">
    <source>
        <dbReference type="EMBL" id="KAK3915474.1"/>
    </source>
</evidence>
<evidence type="ECO:0000259" key="2">
    <source>
        <dbReference type="PROSITE" id="PS50157"/>
    </source>
</evidence>
<dbReference type="SUPFAM" id="SSF57667">
    <property type="entry name" value="beta-beta-alpha zinc fingers"/>
    <property type="match status" value="1"/>
</dbReference>
<dbReference type="Gene3D" id="3.30.160.60">
    <property type="entry name" value="Classic Zinc Finger"/>
    <property type="match status" value="1"/>
</dbReference>
<keyword evidence="4" id="KW-1185">Reference proteome</keyword>
<dbReference type="Pfam" id="PF00096">
    <property type="entry name" value="zf-C2H2"/>
    <property type="match status" value="1"/>
</dbReference>
<comment type="caution">
    <text evidence="3">The sequence shown here is derived from an EMBL/GenBank/DDBJ whole genome shotgun (WGS) entry which is preliminary data.</text>
</comment>
<reference evidence="3" key="1">
    <citation type="submission" date="2021-07" db="EMBL/GenBank/DDBJ databases">
        <authorList>
            <person name="Catto M.A."/>
            <person name="Jacobson A."/>
            <person name="Kennedy G."/>
            <person name="Labadie P."/>
            <person name="Hunt B.G."/>
            <person name="Srinivasan R."/>
        </authorList>
    </citation>
    <scope>NUCLEOTIDE SEQUENCE</scope>
    <source>
        <strain evidence="3">PL_HMW_Pooled</strain>
        <tissue evidence="3">Head</tissue>
    </source>
</reference>
<name>A0AAE1H6F5_9NEOP</name>
<sequence>MVLGQPFVGPHHAPSNTAPQFRCHRCLRPYRYKNTLRRHLNLECGKVPQFQCPVCPHRTAQHSNLMRHLRTNHADRLPVDTGTGHSFG</sequence>
<evidence type="ECO:0000313" key="4">
    <source>
        <dbReference type="Proteomes" id="UP001219518"/>
    </source>
</evidence>
<dbReference type="EMBL" id="JAHWGI010000440">
    <property type="protein sequence ID" value="KAK3915474.1"/>
    <property type="molecule type" value="Genomic_DNA"/>
</dbReference>
<keyword evidence="1" id="KW-0863">Zinc-finger</keyword>
<dbReference type="SMART" id="SM00355">
    <property type="entry name" value="ZnF_C2H2"/>
    <property type="match status" value="2"/>
</dbReference>
<evidence type="ECO:0000256" key="1">
    <source>
        <dbReference type="PROSITE-ProRule" id="PRU00042"/>
    </source>
</evidence>
<accession>A0AAE1H6F5</accession>
<proteinExistence type="predicted"/>
<feature type="domain" description="C2H2-type" evidence="2">
    <location>
        <begin position="21"/>
        <end position="48"/>
    </location>
</feature>
<dbReference type="AlphaFoldDB" id="A0AAE1H6F5"/>
<gene>
    <name evidence="3" type="ORF">KUF71_005781</name>
</gene>
<dbReference type="InterPro" id="IPR036236">
    <property type="entry name" value="Znf_C2H2_sf"/>
</dbReference>
<dbReference type="Proteomes" id="UP001219518">
    <property type="component" value="Unassembled WGS sequence"/>
</dbReference>
<feature type="domain" description="C2H2-type" evidence="2">
    <location>
        <begin position="50"/>
        <end position="78"/>
    </location>
</feature>
<dbReference type="GO" id="GO:0008270">
    <property type="term" value="F:zinc ion binding"/>
    <property type="evidence" value="ECO:0007669"/>
    <property type="project" value="UniProtKB-KW"/>
</dbReference>
<keyword evidence="1" id="KW-0479">Metal-binding</keyword>
<reference evidence="3" key="2">
    <citation type="journal article" date="2023" name="BMC Genomics">
        <title>Pest status, molecular evolution, and epigenetic factors derived from the genome assembly of Frankliniella fusca, a thysanopteran phytovirus vector.</title>
        <authorList>
            <person name="Catto M.A."/>
            <person name="Labadie P.E."/>
            <person name="Jacobson A.L."/>
            <person name="Kennedy G.G."/>
            <person name="Srinivasan R."/>
            <person name="Hunt B.G."/>
        </authorList>
    </citation>
    <scope>NUCLEOTIDE SEQUENCE</scope>
    <source>
        <strain evidence="3">PL_HMW_Pooled</strain>
    </source>
</reference>
<organism evidence="3 4">
    <name type="scientific">Frankliniella fusca</name>
    <dbReference type="NCBI Taxonomy" id="407009"/>
    <lineage>
        <taxon>Eukaryota</taxon>
        <taxon>Metazoa</taxon>
        <taxon>Ecdysozoa</taxon>
        <taxon>Arthropoda</taxon>
        <taxon>Hexapoda</taxon>
        <taxon>Insecta</taxon>
        <taxon>Pterygota</taxon>
        <taxon>Neoptera</taxon>
        <taxon>Paraneoptera</taxon>
        <taxon>Thysanoptera</taxon>
        <taxon>Terebrantia</taxon>
        <taxon>Thripoidea</taxon>
        <taxon>Thripidae</taxon>
        <taxon>Frankliniella</taxon>
    </lineage>
</organism>
<dbReference type="PROSITE" id="PS50157">
    <property type="entry name" value="ZINC_FINGER_C2H2_2"/>
    <property type="match status" value="2"/>
</dbReference>
<dbReference type="InterPro" id="IPR013087">
    <property type="entry name" value="Znf_C2H2_type"/>
</dbReference>